<dbReference type="Proteomes" id="UP000271125">
    <property type="component" value="Unassembled WGS sequence"/>
</dbReference>
<comment type="caution">
    <text evidence="1">The sequence shown here is derived from an EMBL/GenBank/DDBJ whole genome shotgun (WGS) entry which is preliminary data.</text>
</comment>
<evidence type="ECO:0000313" key="2">
    <source>
        <dbReference type="Proteomes" id="UP000271125"/>
    </source>
</evidence>
<proteinExistence type="predicted"/>
<evidence type="ECO:0000313" key="1">
    <source>
        <dbReference type="EMBL" id="RKX72567.1"/>
    </source>
</evidence>
<organism evidence="1 2">
    <name type="scientific">candidate division TA06 bacterium</name>
    <dbReference type="NCBI Taxonomy" id="2250710"/>
    <lineage>
        <taxon>Bacteria</taxon>
        <taxon>Bacteria division TA06</taxon>
    </lineage>
</organism>
<dbReference type="InterPro" id="IPR026444">
    <property type="entry name" value="Secre_tail"/>
</dbReference>
<dbReference type="PANTHER" id="PTHR42754">
    <property type="entry name" value="ENDOGLUCANASE"/>
    <property type="match status" value="1"/>
</dbReference>
<reference evidence="1 2" key="1">
    <citation type="submission" date="2018-06" db="EMBL/GenBank/DDBJ databases">
        <title>Extensive metabolic versatility and redundancy in microbially diverse, dynamic hydrothermal sediments.</title>
        <authorList>
            <person name="Dombrowski N."/>
            <person name="Teske A."/>
            <person name="Baker B.J."/>
        </authorList>
    </citation>
    <scope>NUCLEOTIDE SEQUENCE [LARGE SCALE GENOMIC DNA]</scope>
    <source>
        <strain evidence="1">B10_G13</strain>
    </source>
</reference>
<dbReference type="AlphaFoldDB" id="A0A660SP47"/>
<gene>
    <name evidence="1" type="ORF">DRP43_00405</name>
</gene>
<dbReference type="EMBL" id="QNBD01000011">
    <property type="protein sequence ID" value="RKX72567.1"/>
    <property type="molecule type" value="Genomic_DNA"/>
</dbReference>
<evidence type="ECO:0008006" key="3">
    <source>
        <dbReference type="Google" id="ProtNLM"/>
    </source>
</evidence>
<name>A0A660SP47_UNCT6</name>
<dbReference type="PANTHER" id="PTHR42754:SF1">
    <property type="entry name" value="LIPOPROTEIN"/>
    <property type="match status" value="1"/>
</dbReference>
<dbReference type="NCBIfam" id="TIGR04183">
    <property type="entry name" value="Por_Secre_tail"/>
    <property type="match status" value="1"/>
</dbReference>
<sequence length="964" mass="106005">MIKGVCNMNKILFIIICSIILGVINIQAESERWVYYYDGQEHSSDMARDITYGTDGNIYIAGDSYGPLSGDFTVVSLNSSGIERWIYNYNGTGNYDDRAYSIIYGTDNNIYVAGYSEGIGTNRDFMVVSLNSTGSERWVYRYDGSESGSDEALSIVYGNDNNIYIAGKSRGIGTGDNLTVISLTSTGNERWIYHYDADSSYDQAYNIVYGMDNNIYIAGKSDTSETGNDFIIISLNSNGIKRWGYRYNGPDSLTDEALCIVYGNDNNIYAAGYSQSSSDGSDILAVGLDTLGTEQWTYRYNGAGNATDKAYDIDYGDDNNIYIAGESYMGSTTKSDILVLSLNNFGVERWVYNYNGSGNGTDKANSICYGLDGNIYACGITSNNGTYDDFSTISLTSGGGERWVYLYSGSGYYNYDRAYSLVYGTDGNIYVAGSSIETTCDFTVLGLNSAGGELWTYSYNGLASGYDRAYQIVYGSDGNIYGVGNTRGIYLDQLILSVNNSGFERWVYKYNGSANADDYGKSIVYGNDGNIYSVGDVWDQNTLNDISIISLDNSGLERWIYKYNSPVDSNDISSSIAYGIDGNVYATGYGRFDGTFDDFVVISINTSGVERWVYTYDGTGNYNDHARKIICGNDGNIYIAGESYGWGSSLDLVLIKLDTLGQENWVYRYNGIGNSTDYPNSLAYGNDGNIYTAGFSYGNGTGGDFVVISVDDSGNERWAYLYNGPANGYDYANCIAYGNDGNIYAAGVSKGSSNSDDFIVISIDSLGQERWVYRYNGSANGYDAAISITYGTNDNIYIAGESRNSDNSDFIVISLTQGGAERWIYRLNGSLNSNDYAFSTIYGIDNNLYVAGMVRNIGTLNDFAIVSLDPVTGIEKERKNKICSFNVPMFQLNGNLRFSLSLPFSEKGNFSLFNVLGQKIMSKEFVVSDKQSEFNFPIVLSSGIYFMQVEIGDIIENRKICILK</sequence>
<dbReference type="InterPro" id="IPR013431">
    <property type="entry name" value="Delta_60_rpt"/>
</dbReference>
<protein>
    <recommendedName>
        <fullName evidence="3">Secretion system C-terminal sorting domain-containing protein</fullName>
    </recommendedName>
</protein>
<dbReference type="NCBIfam" id="TIGR02608">
    <property type="entry name" value="delta_60_rpt"/>
    <property type="match status" value="3"/>
</dbReference>
<accession>A0A660SP47</accession>
<dbReference type="SUPFAM" id="SSF63829">
    <property type="entry name" value="Calcium-dependent phosphotriesterase"/>
    <property type="match status" value="3"/>
</dbReference>